<proteinExistence type="predicted"/>
<accession>A0A6J5MZN2</accession>
<sequence>MILASSGIISSQIASFDADALAFFARVTAAGGSLSLTEKTATNQLVLDLKANSLWTPMKAIYPMVGASAAACKQNLKSASFTGTFTSGWTFSSSGVVSNGTSAYFDTTCRVTTDLANFDLSWSHFGSSTSWNGAFNGSLVVGFNSNGQIGLQNLTSITGTVPSSFKMMSGSVNSNASNDAKLYFDGAQQSLYTASSMSGDIGFILGALNTGTFPTVSAILFNTANTKTLTLGSKLNGTEISNLYSVLNTFNTSLSR</sequence>
<gene>
    <name evidence="1" type="ORF">UFOVP528_56</name>
</gene>
<evidence type="ECO:0000313" key="1">
    <source>
        <dbReference type="EMBL" id="CAB4149199.1"/>
    </source>
</evidence>
<protein>
    <submittedName>
        <fullName evidence="1">Uncharacterized protein</fullName>
    </submittedName>
</protein>
<reference evidence="1" key="1">
    <citation type="submission" date="2020-04" db="EMBL/GenBank/DDBJ databases">
        <authorList>
            <person name="Chiriac C."/>
            <person name="Salcher M."/>
            <person name="Ghai R."/>
            <person name="Kavagutti S V."/>
        </authorList>
    </citation>
    <scope>NUCLEOTIDE SEQUENCE</scope>
</reference>
<dbReference type="EMBL" id="LR796508">
    <property type="protein sequence ID" value="CAB4149199.1"/>
    <property type="molecule type" value="Genomic_DNA"/>
</dbReference>
<name>A0A6J5MZN2_9CAUD</name>
<organism evidence="1">
    <name type="scientific">uncultured Caudovirales phage</name>
    <dbReference type="NCBI Taxonomy" id="2100421"/>
    <lineage>
        <taxon>Viruses</taxon>
        <taxon>Duplodnaviria</taxon>
        <taxon>Heunggongvirae</taxon>
        <taxon>Uroviricota</taxon>
        <taxon>Caudoviricetes</taxon>
        <taxon>Peduoviridae</taxon>
        <taxon>Maltschvirus</taxon>
        <taxon>Maltschvirus maltsch</taxon>
    </lineage>
</organism>